<evidence type="ECO:0000313" key="2">
    <source>
        <dbReference type="EMBL" id="OGF99789.1"/>
    </source>
</evidence>
<comment type="caution">
    <text evidence="2">The sequence shown here is derived from an EMBL/GenBank/DDBJ whole genome shotgun (WGS) entry which is preliminary data.</text>
</comment>
<dbReference type="CDD" id="cd12108">
    <property type="entry name" value="Hr-like"/>
    <property type="match status" value="1"/>
</dbReference>
<gene>
    <name evidence="2" type="ORF">A2Z86_03930</name>
</gene>
<name>A0A1F5YHZ7_9BACT</name>
<dbReference type="GO" id="GO:0005886">
    <property type="term" value="C:plasma membrane"/>
    <property type="evidence" value="ECO:0007669"/>
    <property type="project" value="TreeGrafter"/>
</dbReference>
<feature type="domain" description="Hemerythrin-like" evidence="1">
    <location>
        <begin position="93"/>
        <end position="216"/>
    </location>
</feature>
<dbReference type="PANTHER" id="PTHR39966">
    <property type="entry name" value="BLL2471 PROTEIN-RELATED"/>
    <property type="match status" value="1"/>
</dbReference>
<dbReference type="InterPro" id="IPR012312">
    <property type="entry name" value="Hemerythrin-like"/>
</dbReference>
<organism evidence="2 3">
    <name type="scientific">Candidatus Glassbacteria bacterium GWA2_58_10</name>
    <dbReference type="NCBI Taxonomy" id="1817865"/>
    <lineage>
        <taxon>Bacteria</taxon>
        <taxon>Candidatus Glassiibacteriota</taxon>
    </lineage>
</organism>
<dbReference type="EMBL" id="MFIV01000011">
    <property type="protein sequence ID" value="OGF99789.1"/>
    <property type="molecule type" value="Genomic_DNA"/>
</dbReference>
<sequence>MQSFLNQSIKAVIRDYPEVGQILDEFEIGCAPCSVGDCLLKDIVEIHNLSPEDERLLMARIAGVISPGEKIELPAVERKKPAGPKELKYSPPVKKLVEEHKLIKRCLALIPRLLENLDLQSEADRELVLGAVDFIRNYADRFHHAKEEDILFKYFDENLDILKVMHQEHETGRAHVRAVLAGVEERDSGVVREHLDAYRELLKEHIKKEDEILYPWMDRSFSTSQVGELYSRFGEVDRQFGEAPQKYGAFIQGLEERFCGGRIAG</sequence>
<dbReference type="AlphaFoldDB" id="A0A1F5YHZ7"/>
<dbReference type="PANTHER" id="PTHR39966:SF1">
    <property type="entry name" value="HEMERYTHRIN-LIKE DOMAIN-CONTAINING PROTEIN"/>
    <property type="match status" value="1"/>
</dbReference>
<evidence type="ECO:0000313" key="3">
    <source>
        <dbReference type="Proteomes" id="UP000176992"/>
    </source>
</evidence>
<dbReference type="Pfam" id="PF01814">
    <property type="entry name" value="Hemerythrin"/>
    <property type="match status" value="1"/>
</dbReference>
<evidence type="ECO:0000259" key="1">
    <source>
        <dbReference type="Pfam" id="PF01814"/>
    </source>
</evidence>
<dbReference type="Gene3D" id="1.20.120.520">
    <property type="entry name" value="nmb1532 protein domain like"/>
    <property type="match status" value="1"/>
</dbReference>
<dbReference type="Proteomes" id="UP000176992">
    <property type="component" value="Unassembled WGS sequence"/>
</dbReference>
<protein>
    <recommendedName>
        <fullName evidence="1">Hemerythrin-like domain-containing protein</fullName>
    </recommendedName>
</protein>
<proteinExistence type="predicted"/>
<accession>A0A1F5YHZ7</accession>
<reference evidence="2 3" key="1">
    <citation type="journal article" date="2016" name="Nat. Commun.">
        <title>Thousands of microbial genomes shed light on interconnected biogeochemical processes in an aquifer system.</title>
        <authorList>
            <person name="Anantharaman K."/>
            <person name="Brown C.T."/>
            <person name="Hug L.A."/>
            <person name="Sharon I."/>
            <person name="Castelle C.J."/>
            <person name="Probst A.J."/>
            <person name="Thomas B.C."/>
            <person name="Singh A."/>
            <person name="Wilkins M.J."/>
            <person name="Karaoz U."/>
            <person name="Brodie E.L."/>
            <person name="Williams K.H."/>
            <person name="Hubbard S.S."/>
            <person name="Banfield J.F."/>
        </authorList>
    </citation>
    <scope>NUCLEOTIDE SEQUENCE [LARGE SCALE GENOMIC DNA]</scope>
</reference>